<protein>
    <submittedName>
        <fullName evidence="1">Uncharacterized protein</fullName>
    </submittedName>
</protein>
<evidence type="ECO:0000313" key="2">
    <source>
        <dbReference type="Proteomes" id="UP000265520"/>
    </source>
</evidence>
<accession>A0A392TUI6</accession>
<reference evidence="1 2" key="1">
    <citation type="journal article" date="2018" name="Front. Plant Sci.">
        <title>Red Clover (Trifolium pratense) and Zigzag Clover (T. medium) - A Picture of Genomic Similarities and Differences.</title>
        <authorList>
            <person name="Dluhosova J."/>
            <person name="Istvanek J."/>
            <person name="Nedelnik J."/>
            <person name="Repkova J."/>
        </authorList>
    </citation>
    <scope>NUCLEOTIDE SEQUENCE [LARGE SCALE GENOMIC DNA]</scope>
    <source>
        <strain evidence="2">cv. 10/8</strain>
        <tissue evidence="1">Leaf</tissue>
    </source>
</reference>
<sequence length="69" mass="7570">MLGMNPGLPKDTNMTLILADRNEICPWGILKDVPIQVNDLLMEVDFVVLGTDEDEEIPIIFGRPSSAAS</sequence>
<dbReference type="AlphaFoldDB" id="A0A392TUI6"/>
<name>A0A392TUI6_9FABA</name>
<evidence type="ECO:0000313" key="1">
    <source>
        <dbReference type="EMBL" id="MCI64851.1"/>
    </source>
</evidence>
<keyword evidence="2" id="KW-1185">Reference proteome</keyword>
<comment type="caution">
    <text evidence="1">The sequence shown here is derived from an EMBL/GenBank/DDBJ whole genome shotgun (WGS) entry which is preliminary data.</text>
</comment>
<feature type="non-terminal residue" evidence="1">
    <location>
        <position position="69"/>
    </location>
</feature>
<organism evidence="1 2">
    <name type="scientific">Trifolium medium</name>
    <dbReference type="NCBI Taxonomy" id="97028"/>
    <lineage>
        <taxon>Eukaryota</taxon>
        <taxon>Viridiplantae</taxon>
        <taxon>Streptophyta</taxon>
        <taxon>Embryophyta</taxon>
        <taxon>Tracheophyta</taxon>
        <taxon>Spermatophyta</taxon>
        <taxon>Magnoliopsida</taxon>
        <taxon>eudicotyledons</taxon>
        <taxon>Gunneridae</taxon>
        <taxon>Pentapetalae</taxon>
        <taxon>rosids</taxon>
        <taxon>fabids</taxon>
        <taxon>Fabales</taxon>
        <taxon>Fabaceae</taxon>
        <taxon>Papilionoideae</taxon>
        <taxon>50 kb inversion clade</taxon>
        <taxon>NPAAA clade</taxon>
        <taxon>Hologalegina</taxon>
        <taxon>IRL clade</taxon>
        <taxon>Trifolieae</taxon>
        <taxon>Trifolium</taxon>
    </lineage>
</organism>
<dbReference type="PANTHER" id="PTHR33067:SF9">
    <property type="entry name" value="RNA-DIRECTED DNA POLYMERASE"/>
    <property type="match status" value="1"/>
</dbReference>
<proteinExistence type="predicted"/>
<dbReference type="EMBL" id="LXQA010664412">
    <property type="protein sequence ID" value="MCI64851.1"/>
    <property type="molecule type" value="Genomic_DNA"/>
</dbReference>
<dbReference type="Proteomes" id="UP000265520">
    <property type="component" value="Unassembled WGS sequence"/>
</dbReference>
<dbReference type="PANTHER" id="PTHR33067">
    <property type="entry name" value="RNA-DIRECTED DNA POLYMERASE-RELATED"/>
    <property type="match status" value="1"/>
</dbReference>